<comment type="function">
    <text evidence="4">Catalyzes the transfer of a formyl group from 10-formyltetrahydrofolate to 5-phospho-ribosyl-glycinamide (GAR), producing 5-phospho-ribosyl-N-formylglycinamide (FGAR) and tetrahydrofolate.</text>
</comment>
<dbReference type="AlphaFoldDB" id="A0A4R3I8P7"/>
<dbReference type="UniPathway" id="UPA00074">
    <property type="reaction ID" value="UER00126"/>
</dbReference>
<reference evidence="6 7" key="1">
    <citation type="submission" date="2019-03" db="EMBL/GenBank/DDBJ databases">
        <title>Genomic Encyclopedia of Archaeal and Bacterial Type Strains, Phase II (KMG-II): from individual species to whole genera.</title>
        <authorList>
            <person name="Goeker M."/>
        </authorList>
    </citation>
    <scope>NUCLEOTIDE SEQUENCE [LARGE SCALE GENOMIC DNA]</scope>
    <source>
        <strain evidence="6 7">DSM 15388</strain>
    </source>
</reference>
<keyword evidence="2 4" id="KW-0808">Transferase</keyword>
<comment type="pathway">
    <text evidence="1 4">Purine metabolism; IMP biosynthesis via de novo pathway; N(2)-formyl-N(1)-(5-phospho-D-ribosyl)glycinamide from N(1)-(5-phospho-D-ribosyl)glycinamide (10-formyl THF route): step 1/1.</text>
</comment>
<feature type="binding site" evidence="4">
    <location>
        <position position="107"/>
    </location>
    <ligand>
        <name>(6R)-10-formyltetrahydrofolate</name>
        <dbReference type="ChEBI" id="CHEBI:195366"/>
    </ligand>
</feature>
<dbReference type="Proteomes" id="UP000295793">
    <property type="component" value="Unassembled WGS sequence"/>
</dbReference>
<feature type="binding site" evidence="4">
    <location>
        <position position="65"/>
    </location>
    <ligand>
        <name>(6R)-10-formyltetrahydrofolate</name>
        <dbReference type="ChEBI" id="CHEBI:195366"/>
    </ligand>
</feature>
<gene>
    <name evidence="4" type="primary">purN</name>
    <name evidence="6" type="ORF">BCF53_103320</name>
</gene>
<feature type="site" description="Raises pKa of active site His" evidence="4">
    <location>
        <position position="145"/>
    </location>
</feature>
<keyword evidence="3 4" id="KW-0658">Purine biosynthesis</keyword>
<dbReference type="PANTHER" id="PTHR43369">
    <property type="entry name" value="PHOSPHORIBOSYLGLYCINAMIDE FORMYLTRANSFERASE"/>
    <property type="match status" value="1"/>
</dbReference>
<dbReference type="Pfam" id="PF00551">
    <property type="entry name" value="Formyl_trans_N"/>
    <property type="match status" value="1"/>
</dbReference>
<keyword evidence="7" id="KW-1185">Reference proteome</keyword>
<evidence type="ECO:0000313" key="6">
    <source>
        <dbReference type="EMBL" id="TCS42652.1"/>
    </source>
</evidence>
<dbReference type="CDD" id="cd08645">
    <property type="entry name" value="FMT_core_GART"/>
    <property type="match status" value="1"/>
</dbReference>
<feature type="binding site" evidence="4">
    <location>
        <begin position="12"/>
        <end position="14"/>
    </location>
    <ligand>
        <name>N(1)-(5-phospho-beta-D-ribosyl)glycinamide</name>
        <dbReference type="ChEBI" id="CHEBI:143788"/>
    </ligand>
</feature>
<feature type="domain" description="Formyl transferase N-terminal" evidence="5">
    <location>
        <begin position="2"/>
        <end position="182"/>
    </location>
</feature>
<feature type="active site" description="Proton donor" evidence="4">
    <location>
        <position position="109"/>
    </location>
</feature>
<dbReference type="OrthoDB" id="9806170at2"/>
<dbReference type="RefSeq" id="WP_132700564.1">
    <property type="nucleotide sequence ID" value="NZ_SLZR01000003.1"/>
</dbReference>
<dbReference type="HAMAP" id="MF_01930">
    <property type="entry name" value="PurN"/>
    <property type="match status" value="1"/>
</dbReference>
<dbReference type="SUPFAM" id="SSF53328">
    <property type="entry name" value="Formyltransferase"/>
    <property type="match status" value="1"/>
</dbReference>
<protein>
    <recommendedName>
        <fullName evidence="4">Phosphoribosylglycinamide formyltransferase</fullName>
        <ecNumber evidence="4">2.1.2.2</ecNumber>
    </recommendedName>
    <alternativeName>
        <fullName evidence="4">5'-phosphoribosylglycinamide transformylase</fullName>
    </alternativeName>
    <alternativeName>
        <fullName evidence="4">GAR transformylase</fullName>
        <shortName evidence="4">GART</shortName>
    </alternativeName>
</protein>
<comment type="similarity">
    <text evidence="4">Belongs to the GART family.</text>
</comment>
<dbReference type="InterPro" id="IPR002376">
    <property type="entry name" value="Formyl_transf_N"/>
</dbReference>
<sequence>MKNLVVLVSGSGSNLQAILDACEQGKINGRVSAVISNRPGVRGLIRAVQAGADAITIDHKLYASRAEFDAELSRRIDQYQPDFLVLAGFMRILTDEFVNRYVGKMVNIHPSLLPKYTGLQTHQRAIDAGDTFAGATVHYVTPELDGGPLIMQIQVAIAANDDALALSKRVLAAEHALYPQVIQWLCEGRLTLAEGIAHLDQKPLHLPVQMNNTSTC</sequence>
<dbReference type="InterPro" id="IPR036477">
    <property type="entry name" value="Formyl_transf_N_sf"/>
</dbReference>
<dbReference type="NCBIfam" id="TIGR00639">
    <property type="entry name" value="PurN"/>
    <property type="match status" value="1"/>
</dbReference>
<dbReference type="InterPro" id="IPR004607">
    <property type="entry name" value="GART"/>
</dbReference>
<dbReference type="GO" id="GO:0006189">
    <property type="term" value="P:'de novo' IMP biosynthetic process"/>
    <property type="evidence" value="ECO:0007669"/>
    <property type="project" value="UniProtKB-UniRule"/>
</dbReference>
<dbReference type="Gene3D" id="3.40.50.170">
    <property type="entry name" value="Formyl transferase, N-terminal domain"/>
    <property type="match status" value="1"/>
</dbReference>
<dbReference type="PANTHER" id="PTHR43369:SF2">
    <property type="entry name" value="PHOSPHORIBOSYLGLYCINAMIDE FORMYLTRANSFERASE"/>
    <property type="match status" value="1"/>
</dbReference>
<comment type="caution">
    <text evidence="6">The sequence shown here is derived from an EMBL/GenBank/DDBJ whole genome shotgun (WGS) entry which is preliminary data.</text>
</comment>
<dbReference type="GO" id="GO:0005829">
    <property type="term" value="C:cytosol"/>
    <property type="evidence" value="ECO:0007669"/>
    <property type="project" value="TreeGrafter"/>
</dbReference>
<comment type="catalytic activity">
    <reaction evidence="4">
        <text>N(1)-(5-phospho-beta-D-ribosyl)glycinamide + (6R)-10-formyltetrahydrofolate = N(2)-formyl-N(1)-(5-phospho-beta-D-ribosyl)glycinamide + (6S)-5,6,7,8-tetrahydrofolate + H(+)</text>
        <dbReference type="Rhea" id="RHEA:15053"/>
        <dbReference type="ChEBI" id="CHEBI:15378"/>
        <dbReference type="ChEBI" id="CHEBI:57453"/>
        <dbReference type="ChEBI" id="CHEBI:143788"/>
        <dbReference type="ChEBI" id="CHEBI:147286"/>
        <dbReference type="ChEBI" id="CHEBI:195366"/>
        <dbReference type="EC" id="2.1.2.2"/>
    </reaction>
</comment>
<evidence type="ECO:0000313" key="7">
    <source>
        <dbReference type="Proteomes" id="UP000295793"/>
    </source>
</evidence>
<proteinExistence type="inferred from homology"/>
<evidence type="ECO:0000256" key="4">
    <source>
        <dbReference type="HAMAP-Rule" id="MF_01930"/>
    </source>
</evidence>
<feature type="binding site" evidence="4">
    <location>
        <begin position="90"/>
        <end position="93"/>
    </location>
    <ligand>
        <name>(6R)-10-formyltetrahydrofolate</name>
        <dbReference type="ChEBI" id="CHEBI:195366"/>
    </ligand>
</feature>
<dbReference type="EMBL" id="SLZR01000003">
    <property type="protein sequence ID" value="TCS42652.1"/>
    <property type="molecule type" value="Genomic_DNA"/>
</dbReference>
<dbReference type="GO" id="GO:0004644">
    <property type="term" value="F:phosphoribosylglycinamide formyltransferase activity"/>
    <property type="evidence" value="ECO:0007669"/>
    <property type="project" value="UniProtKB-UniRule"/>
</dbReference>
<accession>A0A4R3I8P7</accession>
<evidence type="ECO:0000256" key="3">
    <source>
        <dbReference type="ARBA" id="ARBA00022755"/>
    </source>
</evidence>
<evidence type="ECO:0000256" key="1">
    <source>
        <dbReference type="ARBA" id="ARBA00005054"/>
    </source>
</evidence>
<evidence type="ECO:0000256" key="2">
    <source>
        <dbReference type="ARBA" id="ARBA00022679"/>
    </source>
</evidence>
<evidence type="ECO:0000259" key="5">
    <source>
        <dbReference type="Pfam" id="PF00551"/>
    </source>
</evidence>
<organism evidence="6 7">
    <name type="scientific">Reinekea marinisedimentorum</name>
    <dbReference type="NCBI Taxonomy" id="230495"/>
    <lineage>
        <taxon>Bacteria</taxon>
        <taxon>Pseudomonadati</taxon>
        <taxon>Pseudomonadota</taxon>
        <taxon>Gammaproteobacteria</taxon>
        <taxon>Oceanospirillales</taxon>
        <taxon>Saccharospirillaceae</taxon>
        <taxon>Reinekea</taxon>
    </lineage>
</organism>
<name>A0A4R3I8P7_9GAMM</name>
<dbReference type="EC" id="2.1.2.2" evidence="4"/>